<reference evidence="2" key="1">
    <citation type="journal article" date="2020" name="Sci. Rep.">
        <title>Chromosome-scale genome assembly for the duckweed Spirodela intermedia, integrating cytogenetic maps, PacBio and Oxford Nanopore libraries.</title>
        <authorList>
            <person name="Hoang P.T.N."/>
            <person name="Fiebig A."/>
            <person name="Novak P."/>
            <person name="Macas J."/>
            <person name="Cao H.X."/>
            <person name="Stepanenko A."/>
            <person name="Chen G."/>
            <person name="Borisjuk N."/>
            <person name="Scholz U."/>
            <person name="Schubert I."/>
        </authorList>
    </citation>
    <scope>NUCLEOTIDE SEQUENCE [LARGE SCALE GENOMIC DNA]</scope>
</reference>
<sequence>MKSTHMEGVRHQSYYQNLSIGKRCSSCCCCCCCCCCL</sequence>
<organism evidence="1 2">
    <name type="scientific">Spirodela intermedia</name>
    <name type="common">Intermediate duckweed</name>
    <dbReference type="NCBI Taxonomy" id="51605"/>
    <lineage>
        <taxon>Eukaryota</taxon>
        <taxon>Viridiplantae</taxon>
        <taxon>Streptophyta</taxon>
        <taxon>Embryophyta</taxon>
        <taxon>Tracheophyta</taxon>
        <taxon>Spermatophyta</taxon>
        <taxon>Magnoliopsida</taxon>
        <taxon>Liliopsida</taxon>
        <taxon>Araceae</taxon>
        <taxon>Lemnoideae</taxon>
        <taxon>Spirodela</taxon>
    </lineage>
</organism>
<dbReference type="EMBL" id="CACRZD030000071">
    <property type="protein sequence ID" value="CAA6674041.1"/>
    <property type="molecule type" value="Genomic_DNA"/>
</dbReference>
<proteinExistence type="predicted"/>
<protein>
    <submittedName>
        <fullName evidence="1">Uncharacterized protein</fullName>
    </submittedName>
</protein>
<evidence type="ECO:0000313" key="2">
    <source>
        <dbReference type="Proteomes" id="UP001189122"/>
    </source>
</evidence>
<gene>
    <name evidence="1" type="ORF">SI7747_UN020399</name>
</gene>
<dbReference type="Proteomes" id="UP001189122">
    <property type="component" value="Unassembled WGS sequence"/>
</dbReference>
<comment type="caution">
    <text evidence="1">The sequence shown here is derived from an EMBL/GenBank/DDBJ whole genome shotgun (WGS) entry which is preliminary data.</text>
</comment>
<keyword evidence="2" id="KW-1185">Reference proteome</keyword>
<accession>A0ABN7E842</accession>
<evidence type="ECO:0000313" key="1">
    <source>
        <dbReference type="EMBL" id="CAA6674041.1"/>
    </source>
</evidence>
<name>A0ABN7E842_SPIIN</name>